<feature type="domain" description="SIAH-type" evidence="12">
    <location>
        <begin position="1262"/>
        <end position="1325"/>
    </location>
</feature>
<evidence type="ECO:0000313" key="13">
    <source>
        <dbReference type="EMBL" id="KAK3907680.1"/>
    </source>
</evidence>
<evidence type="ECO:0000256" key="11">
    <source>
        <dbReference type="SAM" id="MobiDB-lite"/>
    </source>
</evidence>
<feature type="compositionally biased region" description="Basic and acidic residues" evidence="11">
    <location>
        <begin position="968"/>
        <end position="984"/>
    </location>
</feature>
<comment type="pathway">
    <text evidence="2">Protein modification; protein ubiquitination.</text>
</comment>
<feature type="compositionally biased region" description="Low complexity" evidence="11">
    <location>
        <begin position="287"/>
        <end position="307"/>
    </location>
</feature>
<name>A0AAE1GTQ7_9NEOP</name>
<dbReference type="GO" id="GO:0031624">
    <property type="term" value="F:ubiquitin conjugating enzyme binding"/>
    <property type="evidence" value="ECO:0007669"/>
    <property type="project" value="TreeGrafter"/>
</dbReference>
<feature type="compositionally biased region" description="Acidic residues" evidence="11">
    <location>
        <begin position="953"/>
        <end position="967"/>
    </location>
</feature>
<dbReference type="Proteomes" id="UP001219518">
    <property type="component" value="Unassembled WGS sequence"/>
</dbReference>
<feature type="compositionally biased region" description="Acidic residues" evidence="11">
    <location>
        <begin position="698"/>
        <end position="707"/>
    </location>
</feature>
<evidence type="ECO:0000256" key="4">
    <source>
        <dbReference type="ARBA" id="ARBA00012483"/>
    </source>
</evidence>
<feature type="compositionally biased region" description="Basic and acidic residues" evidence="11">
    <location>
        <begin position="1011"/>
        <end position="1024"/>
    </location>
</feature>
<dbReference type="Pfam" id="PF21362">
    <property type="entry name" value="Sina_RING"/>
    <property type="match status" value="1"/>
</dbReference>
<dbReference type="GO" id="GO:0005737">
    <property type="term" value="C:cytoplasm"/>
    <property type="evidence" value="ECO:0007669"/>
    <property type="project" value="TreeGrafter"/>
</dbReference>
<comment type="catalytic activity">
    <reaction evidence="1">
        <text>S-ubiquitinyl-[E2 ubiquitin-conjugating enzyme]-L-cysteine + [acceptor protein]-L-lysine = [E2 ubiquitin-conjugating enzyme]-L-cysteine + N(6)-ubiquitinyl-[acceptor protein]-L-lysine.</text>
        <dbReference type="EC" id="2.3.2.27"/>
    </reaction>
</comment>
<feature type="region of interest" description="Disordered" evidence="11">
    <location>
        <begin position="562"/>
        <end position="600"/>
    </location>
</feature>
<evidence type="ECO:0000256" key="1">
    <source>
        <dbReference type="ARBA" id="ARBA00000900"/>
    </source>
</evidence>
<dbReference type="PANTHER" id="PTHR45877:SF2">
    <property type="entry name" value="E3 UBIQUITIN-PROTEIN LIGASE SINA-RELATED"/>
    <property type="match status" value="1"/>
</dbReference>
<dbReference type="InterPro" id="IPR013083">
    <property type="entry name" value="Znf_RING/FYVE/PHD"/>
</dbReference>
<evidence type="ECO:0000256" key="5">
    <source>
        <dbReference type="ARBA" id="ARBA00022679"/>
    </source>
</evidence>
<feature type="region of interest" description="Disordered" evidence="11">
    <location>
        <begin position="875"/>
        <end position="910"/>
    </location>
</feature>
<evidence type="ECO:0000256" key="10">
    <source>
        <dbReference type="PROSITE-ProRule" id="PRU00455"/>
    </source>
</evidence>
<dbReference type="EC" id="2.3.2.27" evidence="4"/>
<dbReference type="PANTHER" id="PTHR45877">
    <property type="entry name" value="E3 UBIQUITIN-PROTEIN LIGASE SIAH2"/>
    <property type="match status" value="1"/>
</dbReference>
<feature type="region of interest" description="Disordered" evidence="11">
    <location>
        <begin position="267"/>
        <end position="307"/>
    </location>
</feature>
<keyword evidence="14" id="KW-1185">Reference proteome</keyword>
<evidence type="ECO:0000256" key="3">
    <source>
        <dbReference type="ARBA" id="ARBA00009119"/>
    </source>
</evidence>
<keyword evidence="7 10" id="KW-0863">Zinc-finger</keyword>
<dbReference type="Pfam" id="PF21361">
    <property type="entry name" value="Sina_ZnF"/>
    <property type="match status" value="1"/>
</dbReference>
<feature type="region of interest" description="Disordered" evidence="11">
    <location>
        <begin position="806"/>
        <end position="837"/>
    </location>
</feature>
<feature type="region of interest" description="Disordered" evidence="11">
    <location>
        <begin position="659"/>
        <end position="707"/>
    </location>
</feature>
<comment type="similarity">
    <text evidence="3">Belongs to the SINA (Seven in absentia) family.</text>
</comment>
<feature type="region of interest" description="Disordered" evidence="11">
    <location>
        <begin position="1"/>
        <end position="98"/>
    </location>
</feature>
<feature type="compositionally biased region" description="Low complexity" evidence="11">
    <location>
        <begin position="576"/>
        <end position="588"/>
    </location>
</feature>
<keyword evidence="6" id="KW-0479">Metal-binding</keyword>
<evidence type="ECO:0000256" key="7">
    <source>
        <dbReference type="ARBA" id="ARBA00022771"/>
    </source>
</evidence>
<organism evidence="13 14">
    <name type="scientific">Frankliniella fusca</name>
    <dbReference type="NCBI Taxonomy" id="407009"/>
    <lineage>
        <taxon>Eukaryota</taxon>
        <taxon>Metazoa</taxon>
        <taxon>Ecdysozoa</taxon>
        <taxon>Arthropoda</taxon>
        <taxon>Hexapoda</taxon>
        <taxon>Insecta</taxon>
        <taxon>Pterygota</taxon>
        <taxon>Neoptera</taxon>
        <taxon>Paraneoptera</taxon>
        <taxon>Thysanoptera</taxon>
        <taxon>Terebrantia</taxon>
        <taxon>Thripoidea</taxon>
        <taxon>Thripidae</taxon>
        <taxon>Frankliniella</taxon>
    </lineage>
</organism>
<keyword evidence="5" id="KW-0808">Transferase</keyword>
<dbReference type="InterPro" id="IPR004162">
    <property type="entry name" value="SINA-like_animal"/>
</dbReference>
<evidence type="ECO:0000256" key="8">
    <source>
        <dbReference type="ARBA" id="ARBA00022786"/>
    </source>
</evidence>
<evidence type="ECO:0000313" key="14">
    <source>
        <dbReference type="Proteomes" id="UP001219518"/>
    </source>
</evidence>
<accession>A0AAE1GTQ7</accession>
<dbReference type="GO" id="GO:0008270">
    <property type="term" value="F:zinc ion binding"/>
    <property type="evidence" value="ECO:0007669"/>
    <property type="project" value="UniProtKB-KW"/>
</dbReference>
<dbReference type="Gene3D" id="3.30.40.10">
    <property type="entry name" value="Zinc/RING finger domain, C3HC4 (zinc finger)"/>
    <property type="match status" value="1"/>
</dbReference>
<dbReference type="InterPro" id="IPR049548">
    <property type="entry name" value="Sina-like_RING"/>
</dbReference>
<evidence type="ECO:0000256" key="6">
    <source>
        <dbReference type="ARBA" id="ARBA00022723"/>
    </source>
</evidence>
<feature type="compositionally biased region" description="Polar residues" evidence="11">
    <location>
        <begin position="20"/>
        <end position="29"/>
    </location>
</feature>
<comment type="caution">
    <text evidence="13">The sequence shown here is derived from an EMBL/GenBank/DDBJ whole genome shotgun (WGS) entry which is preliminary data.</text>
</comment>
<feature type="region of interest" description="Disordered" evidence="11">
    <location>
        <begin position="1112"/>
        <end position="1147"/>
    </location>
</feature>
<keyword evidence="9" id="KW-0862">Zinc</keyword>
<sequence>MSPVPGSSEEAPSILEGQVLATNDGSTRPTPRPAHVPNAHIPSRRSSSSAHAAGRVSRASRRGSGVREVAAEGSGKARRPPGDAALEAAPSRHRRSSTVSEVTYLKKLDATQAACLHKRFELRPPQCSDGSTARSARGRHVEKSDFSQMVQEVPAGVAATREPAPTVLVAAIREAQSKVDVKSQVTPLRKLIASLRKPSALSVEQASAAGPGLVPVPAATEDGKSLRPLLALLNHSMQTQTSFELDSAALGLDADLGSVVLQSVHTADDGETPLRPSQSSLRTPAGRSRTTLSVSRTASAASSRTSRADLLSYRKVPSTLASQARLGGSLARSEFLVSEPSAEEEGRQLSTSWPEVHRRHGAACKTHSGTNTLPVPTAERCVSTVDDVQAVRVHASSCSGQCKPPAQGQVPTIVVEAGVLDGQAGVVVSGGAPLDAGHHNFLTVAAAGSSVKNNSSLSVDVMPCVSWAHVPDDLSMTDSLGFPVPDLKLRVIPYPCPCHPLDALIRNKAAERKPSPCGSRPIVVVDEYPEGPPERAGPHRPSALLGSHQNLFDLVSPDVEIVATASPPPTPPPSSSPRVAPSGSRPATAPAPVPGGPQLLTDKLSMRSLAAVAGQGMFQAVKESIIYSTLAAAPVTSALVNLLPMGPRGPPRVEYDASEFTDGQSRLEDSLEDAPEDAPVDATKDVTRDATEHVPEDVPVDVSDDVPVDVSEDVPVDVSEDVPVDVSEDVPKDVQKDVVEDVSEDVPDAALKDAHKDVPEDVPVAAPEAAPEDEKPDEQDAVCSTDSLEDNVISVVVPVLVATSPSRPYRSATPVQPEQETQCEAPAVRDTTPQPPARCYSPTEFTAQEQGSAHDKIDRVISQISADLCSLGLSSASTSTQRPAGRNATGSGVRPAASVRPEAAGSSSRVILRASRRASLRSKASSAAVAAPAAAASQAEPEAAPRSPSGSDCETDDVMTISEEDHDELDKKQQQQQQRRRDARPGLVAHRPPTRRSRDGRRGASRRSARSQRDGETAPRRAPDARLYGRKSHVDHLGDKVESLWVSPWTKQTFPSSKSIIHVVGEGSRQQFKCEDAAELSNPSVVGEVVGTTATPAADNCLGAPAISSSTVAISDKKSAPETQDANKVPDSLSLRGLPEGSAPPPPAPGLVLGLGLQEKQADTVAAAAGRALIGRVLARAAATRARPPFALRSRKQAVPTPAEPNVEAFECRLCADYLAPPVRHCAAGHGLCPSCLGGAESCPLCGRAVTASATADQLVRTVLFPCKNSGAGCKDLYWIEDRARHEARCPFRPRPCPYAERSQVLCPWSGLRSMIRGHMRRAHGHHGVVYPYRTFFPLEDFNRAAWTGRTSHVEIVFVEHEIFELHKVFDERDSCLWGMLRHILARDTSALFSYTIRFQPANMRPTVSFRNDVMAGAEDLAKALAQGKRFAMHLDCFTKRPVDVFSVQLKVQPRDRNKWP</sequence>
<reference evidence="13" key="1">
    <citation type="submission" date="2021-07" db="EMBL/GenBank/DDBJ databases">
        <authorList>
            <person name="Catto M.A."/>
            <person name="Jacobson A."/>
            <person name="Kennedy G."/>
            <person name="Labadie P."/>
            <person name="Hunt B.G."/>
            <person name="Srinivasan R."/>
        </authorList>
    </citation>
    <scope>NUCLEOTIDE SEQUENCE</scope>
    <source>
        <strain evidence="13">PL_HMW_Pooled</strain>
        <tissue evidence="13">Head</tissue>
    </source>
</reference>
<feature type="compositionally biased region" description="Basic and acidic residues" evidence="11">
    <location>
        <begin position="682"/>
        <end position="696"/>
    </location>
</feature>
<proteinExistence type="inferred from homology"/>
<feature type="compositionally biased region" description="Pro residues" evidence="11">
    <location>
        <begin position="566"/>
        <end position="575"/>
    </location>
</feature>
<feature type="compositionally biased region" description="Polar residues" evidence="11">
    <location>
        <begin position="813"/>
        <end position="822"/>
    </location>
</feature>
<keyword evidence="8" id="KW-0833">Ubl conjugation pathway</keyword>
<gene>
    <name evidence="13" type="ORF">KUF71_018316</name>
</gene>
<protein>
    <recommendedName>
        <fullName evidence="4">RING-type E3 ubiquitin transferase</fullName>
        <ecNumber evidence="4">2.3.2.27</ecNumber>
    </recommendedName>
</protein>
<dbReference type="GO" id="GO:0043161">
    <property type="term" value="P:proteasome-mediated ubiquitin-dependent protein catabolic process"/>
    <property type="evidence" value="ECO:0007669"/>
    <property type="project" value="TreeGrafter"/>
</dbReference>
<reference evidence="13" key="2">
    <citation type="journal article" date="2023" name="BMC Genomics">
        <title>Pest status, molecular evolution, and epigenetic factors derived from the genome assembly of Frankliniella fusca, a thysanopteran phytovirus vector.</title>
        <authorList>
            <person name="Catto M.A."/>
            <person name="Labadie P.E."/>
            <person name="Jacobson A.L."/>
            <person name="Kennedy G.G."/>
            <person name="Srinivasan R."/>
            <person name="Hunt B.G."/>
        </authorList>
    </citation>
    <scope>NUCLEOTIDE SEQUENCE</scope>
    <source>
        <strain evidence="13">PL_HMW_Pooled</strain>
    </source>
</reference>
<dbReference type="SUPFAM" id="SSF57850">
    <property type="entry name" value="RING/U-box"/>
    <property type="match status" value="1"/>
</dbReference>
<dbReference type="EMBL" id="JAHWGI010000014">
    <property type="protein sequence ID" value="KAK3907680.1"/>
    <property type="molecule type" value="Genomic_DNA"/>
</dbReference>
<feature type="compositionally biased region" description="Low complexity" evidence="11">
    <location>
        <begin position="932"/>
        <end position="949"/>
    </location>
</feature>
<feature type="compositionally biased region" description="Acidic residues" evidence="11">
    <location>
        <begin position="670"/>
        <end position="679"/>
    </location>
</feature>
<evidence type="ECO:0000256" key="2">
    <source>
        <dbReference type="ARBA" id="ARBA00004906"/>
    </source>
</evidence>
<evidence type="ECO:0000259" key="12">
    <source>
        <dbReference type="PROSITE" id="PS51081"/>
    </source>
</evidence>
<feature type="region of interest" description="Disordered" evidence="11">
    <location>
        <begin position="932"/>
        <end position="1031"/>
    </location>
</feature>
<evidence type="ECO:0000256" key="9">
    <source>
        <dbReference type="ARBA" id="ARBA00022833"/>
    </source>
</evidence>
<dbReference type="PROSITE" id="PS51081">
    <property type="entry name" value="ZF_SIAH"/>
    <property type="match status" value="1"/>
</dbReference>
<dbReference type="InterPro" id="IPR013010">
    <property type="entry name" value="Znf_SIAH"/>
</dbReference>
<dbReference type="GO" id="GO:0061630">
    <property type="term" value="F:ubiquitin protein ligase activity"/>
    <property type="evidence" value="ECO:0007669"/>
    <property type="project" value="UniProtKB-EC"/>
</dbReference>
<dbReference type="SUPFAM" id="SSF49599">
    <property type="entry name" value="TRAF domain-like"/>
    <property type="match status" value="1"/>
</dbReference>
<feature type="compositionally biased region" description="Low complexity" evidence="11">
    <location>
        <begin position="44"/>
        <end position="67"/>
    </location>
</feature>